<feature type="transmembrane region" description="Helical" evidence="1">
    <location>
        <begin position="293"/>
        <end position="316"/>
    </location>
</feature>
<dbReference type="RefSeq" id="WP_059746505.1">
    <property type="nucleotide sequence ID" value="NZ_LRDC01000029.1"/>
</dbReference>
<evidence type="ECO:0000313" key="3">
    <source>
        <dbReference type="EMBL" id="KVX01119.1"/>
    </source>
</evidence>
<feature type="transmembrane region" description="Helical" evidence="1">
    <location>
        <begin position="429"/>
        <end position="446"/>
    </location>
</feature>
<keyword evidence="1" id="KW-0472">Membrane</keyword>
<dbReference type="PANTHER" id="PTHR34473">
    <property type="entry name" value="UPF0699 TRANSMEMBRANE PROTEIN YDBS"/>
    <property type="match status" value="1"/>
</dbReference>
<evidence type="ECO:0000256" key="1">
    <source>
        <dbReference type="SAM" id="Phobius"/>
    </source>
</evidence>
<accession>A0A119CZC2</accession>
<reference evidence="3 4" key="1">
    <citation type="submission" date="2016-01" db="EMBL/GenBank/DDBJ databases">
        <title>Draft genome of the antarctic isolate Shewanella frigidimarina Ag06-30.</title>
        <authorList>
            <person name="Parmeciano Di Noto G."/>
            <person name="Vazquez S."/>
            <person name="Mac Cormack W."/>
            <person name="Iriarte A."/>
            <person name="Quiroga C."/>
        </authorList>
    </citation>
    <scope>NUCLEOTIDE SEQUENCE [LARGE SCALE GENOMIC DNA]</scope>
    <source>
        <strain evidence="3 4">Ag06-30</strain>
    </source>
</reference>
<name>A0A119CZC2_SHEFR</name>
<feature type="transmembrane region" description="Helical" evidence="1">
    <location>
        <begin position="452"/>
        <end position="471"/>
    </location>
</feature>
<gene>
    <name evidence="3" type="ORF">AWJ07_06600</name>
</gene>
<dbReference type="PIRSF" id="PIRSF026631">
    <property type="entry name" value="UCP026631"/>
    <property type="match status" value="1"/>
</dbReference>
<dbReference type="InterPro" id="IPR005182">
    <property type="entry name" value="YdbS-like_PH"/>
</dbReference>
<proteinExistence type="predicted"/>
<feature type="domain" description="YdbS-like PH" evidence="2">
    <location>
        <begin position="471"/>
        <end position="545"/>
    </location>
</feature>
<keyword evidence="1" id="KW-0812">Transmembrane</keyword>
<keyword evidence="1" id="KW-1133">Transmembrane helix</keyword>
<dbReference type="PANTHER" id="PTHR34473:SF2">
    <property type="entry name" value="UPF0699 TRANSMEMBRANE PROTEIN YDBT"/>
    <property type="match status" value="1"/>
</dbReference>
<dbReference type="InterPro" id="IPR014529">
    <property type="entry name" value="UCP026631"/>
</dbReference>
<dbReference type="EMBL" id="LRDC01000029">
    <property type="protein sequence ID" value="KVX01119.1"/>
    <property type="molecule type" value="Genomic_DNA"/>
</dbReference>
<feature type="transmembrane region" description="Helical" evidence="1">
    <location>
        <begin position="238"/>
        <end position="259"/>
    </location>
</feature>
<protein>
    <recommendedName>
        <fullName evidence="2">YdbS-like PH domain-containing protein</fullName>
    </recommendedName>
</protein>
<dbReference type="Pfam" id="PF03703">
    <property type="entry name" value="bPH_2"/>
    <property type="match status" value="2"/>
</dbReference>
<comment type="caution">
    <text evidence="3">The sequence shown here is derived from an EMBL/GenBank/DDBJ whole genome shotgun (WGS) entry which is preliminary data.</text>
</comment>
<dbReference type="AlphaFoldDB" id="A0A119CZC2"/>
<feature type="transmembrane region" description="Helical" evidence="1">
    <location>
        <begin position="100"/>
        <end position="120"/>
    </location>
</feature>
<dbReference type="Proteomes" id="UP000055702">
    <property type="component" value="Unassembled WGS sequence"/>
</dbReference>
<feature type="transmembrane region" description="Helical" evidence="1">
    <location>
        <begin position="76"/>
        <end position="94"/>
    </location>
</feature>
<sequence>MDKSSTSSDDAQPIDIDEMETNRSFAVNVADAVKTVDGETEKNNIGTKLNDNPTNNFQQWQALSPWSIVSNIFSTLKNILSNGFAIVPIVYTGWQQGFDMQWGILASSVLLILVTIFAIIEWRKFRFRLHNHQLEVKRGLIFTKKDEIPLSRIQNIRYEQPLYFKPLSLGTLVIETAGSKKDEAHLAALDTLQAQTLKRLLLNLSHTKVTSTDELPNVNSQQNIDNTQPIVRKSLADLVLFGFYQNNFIWFAVIAGPIAGQIDWDKIFDSPLAQQFWLWVQQQTHQNIGLQTIMLIVALVAIYSLFSLISIVAAILKYYPYQLDKHDDTLQRSGGVISHQQDALAIKRIQLVQVQQPAIARLFNRWTLYFKQVKGHEVEQKTKQHMLVPSVKSTEIESLLASIPQLSGGASALPNSYKPIHINWLTKRIVLPLFPAIVLTIVGYYGHHSLEFFEFTWFAATMIMLAIYIRYKQWGYVVANKVIWQHSGFFGQQWKRVAFEKVQHVKITQTNSQKHAQLAYVEIGLASGNVVFPYIPTSVAQQIVAQSLNATVNNNQNWI</sequence>
<feature type="domain" description="YdbS-like PH" evidence="2">
    <location>
        <begin position="122"/>
        <end position="200"/>
    </location>
</feature>
<evidence type="ECO:0000259" key="2">
    <source>
        <dbReference type="Pfam" id="PF03703"/>
    </source>
</evidence>
<organism evidence="3">
    <name type="scientific">Shewanella frigidimarina</name>
    <dbReference type="NCBI Taxonomy" id="56812"/>
    <lineage>
        <taxon>Bacteria</taxon>
        <taxon>Pseudomonadati</taxon>
        <taxon>Pseudomonadota</taxon>
        <taxon>Gammaproteobacteria</taxon>
        <taxon>Alteromonadales</taxon>
        <taxon>Shewanellaceae</taxon>
        <taxon>Shewanella</taxon>
    </lineage>
</organism>
<evidence type="ECO:0000313" key="4">
    <source>
        <dbReference type="Proteomes" id="UP000055702"/>
    </source>
</evidence>